<evidence type="ECO:0000256" key="10">
    <source>
        <dbReference type="RuleBase" id="RU362081"/>
    </source>
</evidence>
<dbReference type="InterPro" id="IPR008250">
    <property type="entry name" value="ATPase_P-typ_transduc_dom_A_sf"/>
</dbReference>
<evidence type="ECO:0000256" key="9">
    <source>
        <dbReference type="ARBA" id="ARBA00023136"/>
    </source>
</evidence>
<dbReference type="GO" id="GO:0016887">
    <property type="term" value="F:ATP hydrolysis activity"/>
    <property type="evidence" value="ECO:0007669"/>
    <property type="project" value="InterPro"/>
</dbReference>
<gene>
    <name evidence="13" type="ORF">CVV26_03440</name>
</gene>
<feature type="transmembrane region" description="Helical" evidence="10">
    <location>
        <begin position="15"/>
        <end position="35"/>
    </location>
</feature>
<evidence type="ECO:0000256" key="11">
    <source>
        <dbReference type="SAM" id="Coils"/>
    </source>
</evidence>
<dbReference type="GO" id="GO:0043682">
    <property type="term" value="F:P-type divalent copper transporter activity"/>
    <property type="evidence" value="ECO:0007669"/>
    <property type="project" value="TreeGrafter"/>
</dbReference>
<dbReference type="InterPro" id="IPR023299">
    <property type="entry name" value="ATPase_P-typ_cyto_dom_N"/>
</dbReference>
<dbReference type="PRINTS" id="PR00120">
    <property type="entry name" value="HATPASE"/>
</dbReference>
<keyword evidence="10" id="KW-1003">Cell membrane</keyword>
<dbReference type="InterPro" id="IPR001757">
    <property type="entry name" value="P_typ_ATPase"/>
</dbReference>
<keyword evidence="4 10" id="KW-0479">Metal-binding</keyword>
<comment type="subcellular location">
    <subcellularLocation>
        <location evidence="10">Cell membrane</location>
    </subcellularLocation>
    <subcellularLocation>
        <location evidence="1">Endomembrane system</location>
        <topology evidence="1">Multi-pass membrane protein</topology>
    </subcellularLocation>
</comment>
<dbReference type="Gene3D" id="3.40.50.1000">
    <property type="entry name" value="HAD superfamily/HAD-like"/>
    <property type="match status" value="1"/>
</dbReference>
<dbReference type="InterPro" id="IPR023214">
    <property type="entry name" value="HAD_sf"/>
</dbReference>
<dbReference type="GO" id="GO:0005524">
    <property type="term" value="F:ATP binding"/>
    <property type="evidence" value="ECO:0007669"/>
    <property type="project" value="UniProtKB-UniRule"/>
</dbReference>
<comment type="similarity">
    <text evidence="2 10">Belongs to the cation transport ATPase (P-type) (TC 3.A.3) family. Type IB subfamily.</text>
</comment>
<dbReference type="NCBIfam" id="TIGR01494">
    <property type="entry name" value="ATPase_P-type"/>
    <property type="match status" value="2"/>
</dbReference>
<dbReference type="SUPFAM" id="SSF81665">
    <property type="entry name" value="Calcium ATPase, transmembrane domain M"/>
    <property type="match status" value="1"/>
</dbReference>
<dbReference type="Pfam" id="PF00702">
    <property type="entry name" value="Hydrolase"/>
    <property type="match status" value="1"/>
</dbReference>
<dbReference type="InterPro" id="IPR027256">
    <property type="entry name" value="P-typ_ATPase_IB"/>
</dbReference>
<dbReference type="PRINTS" id="PR00119">
    <property type="entry name" value="CATATPASE"/>
</dbReference>
<feature type="transmembrane region" description="Helical" evidence="10">
    <location>
        <begin position="279"/>
        <end position="306"/>
    </location>
</feature>
<dbReference type="PANTHER" id="PTHR43520">
    <property type="entry name" value="ATP7, ISOFORM B"/>
    <property type="match status" value="1"/>
</dbReference>
<evidence type="ECO:0000256" key="4">
    <source>
        <dbReference type="ARBA" id="ARBA00022723"/>
    </source>
</evidence>
<feature type="coiled-coil region" evidence="11">
    <location>
        <begin position="429"/>
        <end position="489"/>
    </location>
</feature>
<dbReference type="PANTHER" id="PTHR43520:SF8">
    <property type="entry name" value="P-TYPE CU(+) TRANSPORTER"/>
    <property type="match status" value="1"/>
</dbReference>
<sequence length="658" mass="74140">MEIHIKKNLYEIKQFVIFVIFLSIVIFIVATLGHFINNIEIILFFLTTFLVLISFSQFFKGVKFFFKDKTANIDTLTEIAILITYFYSVIAVFFIANGKIYFSTTALIILFMTLLKYIKSKIKIKKEKTIKKLENIISEKVRVIKGDQEIFISRISVKNTDTIVVYPDEIIPVDGIVVGGVSSVDESLMSGGSLPKEKECDDIVVSGTINKYGTLRIRPMRAGDDSTLFQIINLIKKSIRERPNFQSFESRISVYILPVVLITSLLSFLLWFFSAEKSFLFSFIISMSVLILICPPALGFAAQLPFAFSSRLIKKRGILIKDKRIIETLNKLNVIVFTKTGVVTFGKPRVTEIIPNFNLLKPYSEKKILQIVASLEQKSKWPLAQTILSLAKNENVNFLECKEFKGRQGFGVEGVVDNKKAFLGNQMLMEEYKFDYSNFNKKIEELEMRTRTVLIAAYDNEVIGLIGICDVLKEKAKEAVENLKDMNQQVILISGDTYRTTRAAAAALNIEEILAQVLPNEKEDKVKKIQMSKKIVALIGNGIGDAPALAQADVGIVLGKSSKIEEETADIILLNDNLMEIPWVIKISKKILKKARQNIFLALFCSILCLPIATGFFYSSAGILLTPFIVNFSILLGMFLITANSCLLFFDKELTEGI</sequence>
<evidence type="ECO:0000256" key="5">
    <source>
        <dbReference type="ARBA" id="ARBA00022741"/>
    </source>
</evidence>
<accession>A0A2N1UMS9</accession>
<feature type="transmembrane region" description="Helical" evidence="10">
    <location>
        <begin position="41"/>
        <end position="59"/>
    </location>
</feature>
<dbReference type="Proteomes" id="UP000233414">
    <property type="component" value="Unassembled WGS sequence"/>
</dbReference>
<feature type="domain" description="P-type ATPase A" evidence="12">
    <location>
        <begin position="136"/>
        <end position="235"/>
    </location>
</feature>
<dbReference type="InterPro" id="IPR059000">
    <property type="entry name" value="ATPase_P-type_domA"/>
</dbReference>
<feature type="transmembrane region" description="Helical" evidence="10">
    <location>
        <begin position="599"/>
        <end position="618"/>
    </location>
</feature>
<dbReference type="InterPro" id="IPR023298">
    <property type="entry name" value="ATPase_P-typ_TM_dom_sf"/>
</dbReference>
<keyword evidence="6 10" id="KW-0067">ATP-binding</keyword>
<dbReference type="GO" id="GO:0055070">
    <property type="term" value="P:copper ion homeostasis"/>
    <property type="evidence" value="ECO:0007669"/>
    <property type="project" value="TreeGrafter"/>
</dbReference>
<evidence type="ECO:0000256" key="7">
    <source>
        <dbReference type="ARBA" id="ARBA00022967"/>
    </source>
</evidence>
<keyword evidence="7" id="KW-1278">Translocase</keyword>
<feature type="transmembrane region" description="Helical" evidence="10">
    <location>
        <begin position="71"/>
        <end position="94"/>
    </location>
</feature>
<feature type="transmembrane region" description="Helical" evidence="10">
    <location>
        <begin position="100"/>
        <end position="118"/>
    </location>
</feature>
<evidence type="ECO:0000259" key="12">
    <source>
        <dbReference type="Pfam" id="PF00122"/>
    </source>
</evidence>
<dbReference type="GO" id="GO:0005886">
    <property type="term" value="C:plasma membrane"/>
    <property type="evidence" value="ECO:0007669"/>
    <property type="project" value="UniProtKB-SubCell"/>
</dbReference>
<dbReference type="Gene3D" id="3.40.1110.10">
    <property type="entry name" value="Calcium-transporting ATPase, cytoplasmic domain N"/>
    <property type="match status" value="1"/>
</dbReference>
<keyword evidence="9 10" id="KW-0472">Membrane</keyword>
<dbReference type="Pfam" id="PF00122">
    <property type="entry name" value="E1-E2_ATPase"/>
    <property type="match status" value="1"/>
</dbReference>
<protein>
    <recommendedName>
        <fullName evidence="12">P-type ATPase A domain-containing protein</fullName>
    </recommendedName>
</protein>
<evidence type="ECO:0000313" key="14">
    <source>
        <dbReference type="Proteomes" id="UP000233414"/>
    </source>
</evidence>
<reference evidence="13 14" key="1">
    <citation type="journal article" date="2017" name="ISME J.">
        <title>Potential for microbial H2 and metal transformations associated with novel bacteria and archaea in deep terrestrial subsurface sediments.</title>
        <authorList>
            <person name="Hernsdorf A.W."/>
            <person name="Amano Y."/>
            <person name="Miyakawa K."/>
            <person name="Ise K."/>
            <person name="Suzuki Y."/>
            <person name="Anantharaman K."/>
            <person name="Probst A."/>
            <person name="Burstein D."/>
            <person name="Thomas B.C."/>
            <person name="Banfield J.F."/>
        </authorList>
    </citation>
    <scope>NUCLEOTIDE SEQUENCE [LARGE SCALE GENOMIC DNA]</scope>
    <source>
        <strain evidence="13">HGW-Kuenenbacteria-1</strain>
    </source>
</reference>
<evidence type="ECO:0000256" key="6">
    <source>
        <dbReference type="ARBA" id="ARBA00022840"/>
    </source>
</evidence>
<organism evidence="13 14">
    <name type="scientific">Candidatus Kuenenbacteria bacterium HGW-Kuenenbacteria-1</name>
    <dbReference type="NCBI Taxonomy" id="2013812"/>
    <lineage>
        <taxon>Bacteria</taxon>
        <taxon>Candidatus Kueneniibacteriota</taxon>
    </lineage>
</organism>
<name>A0A2N1UMS9_9BACT</name>
<dbReference type="GO" id="GO:0012505">
    <property type="term" value="C:endomembrane system"/>
    <property type="evidence" value="ECO:0007669"/>
    <property type="project" value="UniProtKB-SubCell"/>
</dbReference>
<keyword evidence="11" id="KW-0175">Coiled coil</keyword>
<evidence type="ECO:0000313" key="13">
    <source>
        <dbReference type="EMBL" id="PKL71969.1"/>
    </source>
</evidence>
<feature type="transmembrane region" description="Helical" evidence="10">
    <location>
        <begin position="252"/>
        <end position="273"/>
    </location>
</feature>
<keyword evidence="3 10" id="KW-0812">Transmembrane</keyword>
<feature type="transmembrane region" description="Helical" evidence="10">
    <location>
        <begin position="624"/>
        <end position="650"/>
    </location>
</feature>
<dbReference type="SUPFAM" id="SSF56784">
    <property type="entry name" value="HAD-like"/>
    <property type="match status" value="1"/>
</dbReference>
<dbReference type="Gene3D" id="2.70.150.10">
    <property type="entry name" value="Calcium-transporting ATPase, cytoplasmic transduction domain A"/>
    <property type="match status" value="1"/>
</dbReference>
<proteinExistence type="inferred from homology"/>
<dbReference type="NCBIfam" id="TIGR01525">
    <property type="entry name" value="ATPase-IB_hvy"/>
    <property type="match status" value="1"/>
</dbReference>
<evidence type="ECO:0000256" key="8">
    <source>
        <dbReference type="ARBA" id="ARBA00022989"/>
    </source>
</evidence>
<dbReference type="EMBL" id="PGYQ01000024">
    <property type="protein sequence ID" value="PKL71969.1"/>
    <property type="molecule type" value="Genomic_DNA"/>
</dbReference>
<evidence type="ECO:0000256" key="2">
    <source>
        <dbReference type="ARBA" id="ARBA00006024"/>
    </source>
</evidence>
<dbReference type="SUPFAM" id="SSF81653">
    <property type="entry name" value="Calcium ATPase, transduction domain A"/>
    <property type="match status" value="1"/>
</dbReference>
<keyword evidence="5 10" id="KW-0547">Nucleotide-binding</keyword>
<evidence type="ECO:0000256" key="1">
    <source>
        <dbReference type="ARBA" id="ARBA00004127"/>
    </source>
</evidence>
<dbReference type="InterPro" id="IPR036412">
    <property type="entry name" value="HAD-like_sf"/>
</dbReference>
<comment type="caution">
    <text evidence="13">The sequence shown here is derived from an EMBL/GenBank/DDBJ whole genome shotgun (WGS) entry which is preliminary data.</text>
</comment>
<keyword evidence="8 10" id="KW-1133">Transmembrane helix</keyword>
<dbReference type="GO" id="GO:0005507">
    <property type="term" value="F:copper ion binding"/>
    <property type="evidence" value="ECO:0007669"/>
    <property type="project" value="TreeGrafter"/>
</dbReference>
<dbReference type="AlphaFoldDB" id="A0A2N1UMS9"/>
<evidence type="ECO:0000256" key="3">
    <source>
        <dbReference type="ARBA" id="ARBA00022692"/>
    </source>
</evidence>